<accession>A0ABY8WWX8</accession>
<dbReference type="InterPro" id="IPR029062">
    <property type="entry name" value="Class_I_gatase-like"/>
</dbReference>
<name>A0ABY8WWX8_9BACT</name>
<dbReference type="EMBL" id="CP124550">
    <property type="protein sequence ID" value="WIO45887.1"/>
    <property type="molecule type" value="Genomic_DNA"/>
</dbReference>
<keyword evidence="3" id="KW-1185">Reference proteome</keyword>
<gene>
    <name evidence="2" type="ORF">SEML1_0257</name>
</gene>
<dbReference type="Pfam" id="PF00117">
    <property type="entry name" value="GATase"/>
    <property type="match status" value="1"/>
</dbReference>
<proteinExistence type="predicted"/>
<dbReference type="SUPFAM" id="SSF52317">
    <property type="entry name" value="Class I glutamine amidotransferase-like"/>
    <property type="match status" value="1"/>
</dbReference>
<dbReference type="InterPro" id="IPR017926">
    <property type="entry name" value="GATASE"/>
</dbReference>
<dbReference type="PANTHER" id="PTHR42695:SF5">
    <property type="entry name" value="GLUTAMINE AMIDOTRANSFERASE YLR126C-RELATED"/>
    <property type="match status" value="1"/>
</dbReference>
<feature type="domain" description="Glutamine amidotransferase" evidence="1">
    <location>
        <begin position="53"/>
        <end position="194"/>
    </location>
</feature>
<reference evidence="2 3" key="1">
    <citation type="journal article" date="2023" name="Cell">
        <title>Genetic manipulation of Patescibacteria provides mechanistic insights into microbial dark matter and the epibiotic lifestyle.</title>
        <authorList>
            <person name="Wang Y."/>
            <person name="Gallagher L.A."/>
            <person name="Andrade P.A."/>
            <person name="Liu A."/>
            <person name="Humphreys I.R."/>
            <person name="Turkarslan S."/>
            <person name="Cutler K.J."/>
            <person name="Arrieta-Ortiz M.L."/>
            <person name="Li Y."/>
            <person name="Radey M.C."/>
            <person name="McLean J.S."/>
            <person name="Cong Q."/>
            <person name="Baker D."/>
            <person name="Baliga N.S."/>
            <person name="Peterson S.B."/>
            <person name="Mougous J.D."/>
        </authorList>
    </citation>
    <scope>NUCLEOTIDE SEQUENCE [LARGE SCALE GENOMIC DNA]</scope>
    <source>
        <strain evidence="2 3">ML1</strain>
    </source>
</reference>
<dbReference type="NCBIfam" id="NF005743">
    <property type="entry name" value="PRK07567.1"/>
    <property type="match status" value="1"/>
</dbReference>
<organism evidence="2 3">
    <name type="scientific">Candidatus Southlakia epibionticum</name>
    <dbReference type="NCBI Taxonomy" id="3043284"/>
    <lineage>
        <taxon>Bacteria</taxon>
        <taxon>Candidatus Saccharimonadota</taxon>
        <taxon>Candidatus Saccharimonadia</taxon>
        <taxon>Candidatus Saccharimonadales</taxon>
        <taxon>Candidatus Saccharimonadaceae</taxon>
        <taxon>Candidatus Southlakia</taxon>
    </lineage>
</organism>
<sequence length="244" mass="26809">MHSKKPFLLLQSRSEDEASDDEYQAFLKFGGLKPAELTRLRLDMGMQPQVALDDYAGVLMGGGAANFAYDDAQKSPEQREFEAYILPLIQRIVATDTPFLGACLGVGALVTALGGRTSFDYSEAVGAVDIRLTPEAKNDPLLAGMPAEFRGFVGHKEGVVEPPSRCVVLARSSTCVQMLRVGRNVYATQFHPELDADGLALRINIYKHAGYFAPSEAQALIDVVRCEHVTEPVKILQQFIKRYK</sequence>
<keyword evidence="2" id="KW-0315">Glutamine amidotransferase</keyword>
<evidence type="ECO:0000313" key="2">
    <source>
        <dbReference type="EMBL" id="WIO45887.1"/>
    </source>
</evidence>
<dbReference type="CDD" id="cd01741">
    <property type="entry name" value="GATase1_1"/>
    <property type="match status" value="1"/>
</dbReference>
<dbReference type="InterPro" id="IPR044992">
    <property type="entry name" value="ChyE-like"/>
</dbReference>
<dbReference type="Gene3D" id="3.40.50.880">
    <property type="match status" value="1"/>
</dbReference>
<dbReference type="PANTHER" id="PTHR42695">
    <property type="entry name" value="GLUTAMINE AMIDOTRANSFERASE YLR126C-RELATED"/>
    <property type="match status" value="1"/>
</dbReference>
<protein>
    <submittedName>
        <fullName evidence="2">Glutamine amidotransferase</fullName>
    </submittedName>
</protein>
<evidence type="ECO:0000259" key="1">
    <source>
        <dbReference type="Pfam" id="PF00117"/>
    </source>
</evidence>
<evidence type="ECO:0000313" key="3">
    <source>
        <dbReference type="Proteomes" id="UP001177295"/>
    </source>
</evidence>
<dbReference type="PROSITE" id="PS51273">
    <property type="entry name" value="GATASE_TYPE_1"/>
    <property type="match status" value="1"/>
</dbReference>
<dbReference type="Proteomes" id="UP001177295">
    <property type="component" value="Chromosome"/>
</dbReference>